<organism evidence="1 2">
    <name type="scientific">Eumeta variegata</name>
    <name type="common">Bagworm moth</name>
    <name type="synonym">Eumeta japonica</name>
    <dbReference type="NCBI Taxonomy" id="151549"/>
    <lineage>
        <taxon>Eukaryota</taxon>
        <taxon>Metazoa</taxon>
        <taxon>Ecdysozoa</taxon>
        <taxon>Arthropoda</taxon>
        <taxon>Hexapoda</taxon>
        <taxon>Insecta</taxon>
        <taxon>Pterygota</taxon>
        <taxon>Neoptera</taxon>
        <taxon>Endopterygota</taxon>
        <taxon>Lepidoptera</taxon>
        <taxon>Glossata</taxon>
        <taxon>Ditrysia</taxon>
        <taxon>Tineoidea</taxon>
        <taxon>Psychidae</taxon>
        <taxon>Oiketicinae</taxon>
        <taxon>Eumeta</taxon>
    </lineage>
</organism>
<dbReference type="Proteomes" id="UP000299102">
    <property type="component" value="Unassembled WGS sequence"/>
</dbReference>
<protein>
    <submittedName>
        <fullName evidence="1">Uncharacterized protein</fullName>
    </submittedName>
</protein>
<proteinExistence type="predicted"/>
<sequence>MSGRERAGGGRAPPQYDPQLFMKKITTERFNRDLEDILRANAPQYSTVARWCADLKVEEDSPDVTLARLVQERKRSRYISEAPEMDYTERVLSARPGDEALFKIAALNN</sequence>
<comment type="caution">
    <text evidence="1">The sequence shown here is derived from an EMBL/GenBank/DDBJ whole genome shotgun (WGS) entry which is preliminary data.</text>
</comment>
<keyword evidence="2" id="KW-1185">Reference proteome</keyword>
<evidence type="ECO:0000313" key="2">
    <source>
        <dbReference type="Proteomes" id="UP000299102"/>
    </source>
</evidence>
<reference evidence="1 2" key="1">
    <citation type="journal article" date="2019" name="Commun. Biol.">
        <title>The bagworm genome reveals a unique fibroin gene that provides high tensile strength.</title>
        <authorList>
            <person name="Kono N."/>
            <person name="Nakamura H."/>
            <person name="Ohtoshi R."/>
            <person name="Tomita M."/>
            <person name="Numata K."/>
            <person name="Arakawa K."/>
        </authorList>
    </citation>
    <scope>NUCLEOTIDE SEQUENCE [LARGE SCALE GENOMIC DNA]</scope>
</reference>
<name>A0A4C1YTC4_EUMVA</name>
<gene>
    <name evidence="1" type="ORF">EVAR_54044_1</name>
</gene>
<accession>A0A4C1YTC4</accession>
<dbReference type="EMBL" id="BGZK01001351">
    <property type="protein sequence ID" value="GBP77879.1"/>
    <property type="molecule type" value="Genomic_DNA"/>
</dbReference>
<dbReference type="AlphaFoldDB" id="A0A4C1YTC4"/>
<evidence type="ECO:0000313" key="1">
    <source>
        <dbReference type="EMBL" id="GBP77879.1"/>
    </source>
</evidence>